<dbReference type="GO" id="GO:0006979">
    <property type="term" value="P:response to oxidative stress"/>
    <property type="evidence" value="ECO:0007669"/>
    <property type="project" value="UniProtKB-UniRule"/>
</dbReference>
<dbReference type="FunFam" id="1.10.420.10:FF:000007">
    <property type="entry name" value="Peroxidase"/>
    <property type="match status" value="1"/>
</dbReference>
<keyword evidence="10 18" id="KW-0106">Calcium</keyword>
<feature type="binding site" evidence="18">
    <location>
        <position position="194"/>
    </location>
    <ligand>
        <name>Ca(2+)</name>
        <dbReference type="ChEBI" id="CHEBI:29108"/>
        <label>2</label>
    </ligand>
</feature>
<keyword evidence="9 21" id="KW-0732">Signal</keyword>
<feature type="binding site" evidence="18">
    <location>
        <position position="91"/>
    </location>
    <ligand>
        <name>Ca(2+)</name>
        <dbReference type="ChEBI" id="CHEBI:29108"/>
        <label>1</label>
    </ligand>
</feature>
<evidence type="ECO:0000256" key="1">
    <source>
        <dbReference type="ARBA" id="ARBA00000189"/>
    </source>
</evidence>
<feature type="site" description="Transition state stabilizer" evidence="19">
    <location>
        <position position="68"/>
    </location>
</feature>
<comment type="similarity">
    <text evidence="3">Belongs to the peroxidase family. Ascorbate peroxidase subfamily.</text>
</comment>
<reference evidence="23 24" key="2">
    <citation type="submission" date="2018-04" db="EMBL/GenBank/DDBJ databases">
        <title>OglaRS2 (Oryza glaberrima Reference Sequence Version 2).</title>
        <authorList>
            <person name="Zhang J."/>
            <person name="Kudrna D."/>
            <person name="Lee S."/>
            <person name="Talag J."/>
            <person name="Rajasekar S."/>
            <person name="Wing R.A."/>
        </authorList>
    </citation>
    <scope>NUCLEOTIDE SEQUENCE [LARGE SCALE GENOMIC DNA]</scope>
    <source>
        <strain evidence="23 24">cv. IRGC 96717</strain>
    </source>
</reference>
<feature type="binding site" evidence="17">
    <location>
        <position position="163"/>
    </location>
    <ligand>
        <name>substrate</name>
    </ligand>
</feature>
<evidence type="ECO:0000256" key="2">
    <source>
        <dbReference type="ARBA" id="ARBA00002322"/>
    </source>
</evidence>
<dbReference type="InterPro" id="IPR000823">
    <property type="entry name" value="Peroxidase_pln"/>
</dbReference>
<feature type="chain" id="PRO_5005135656" description="Peroxidase" evidence="21">
    <location>
        <begin position="29"/>
        <end position="383"/>
    </location>
</feature>
<dbReference type="GO" id="GO:0140825">
    <property type="term" value="F:lactoperoxidase activity"/>
    <property type="evidence" value="ECO:0007669"/>
    <property type="project" value="UniProtKB-EC"/>
</dbReference>
<evidence type="ECO:0000256" key="5">
    <source>
        <dbReference type="ARBA" id="ARBA00022525"/>
    </source>
</evidence>
<evidence type="ECO:0000256" key="19">
    <source>
        <dbReference type="PIRSR" id="PIRSR600823-4"/>
    </source>
</evidence>
<evidence type="ECO:0000256" key="14">
    <source>
        <dbReference type="ARBA" id="ARBA00023283"/>
    </source>
</evidence>
<keyword evidence="7 21" id="KW-0349">Heme</keyword>
<evidence type="ECO:0000259" key="22">
    <source>
        <dbReference type="PROSITE" id="PS50873"/>
    </source>
</evidence>
<comment type="catalytic activity">
    <reaction evidence="1 21">
        <text>2 a phenolic donor + H2O2 = 2 a phenolic radical donor + 2 H2O</text>
        <dbReference type="Rhea" id="RHEA:56136"/>
        <dbReference type="ChEBI" id="CHEBI:15377"/>
        <dbReference type="ChEBI" id="CHEBI:16240"/>
        <dbReference type="ChEBI" id="CHEBI:139520"/>
        <dbReference type="ChEBI" id="CHEBI:139521"/>
        <dbReference type="EC" id="1.11.1.7"/>
    </reaction>
</comment>
<evidence type="ECO:0000256" key="8">
    <source>
        <dbReference type="ARBA" id="ARBA00022723"/>
    </source>
</evidence>
<reference evidence="23" key="1">
    <citation type="submission" date="2015-06" db="UniProtKB">
        <authorList>
            <consortium name="EnsemblPlants"/>
        </authorList>
    </citation>
    <scope>IDENTIFICATION</scope>
</reference>
<keyword evidence="8 18" id="KW-0479">Metal-binding</keyword>
<feature type="signal peptide" evidence="21">
    <location>
        <begin position="1"/>
        <end position="28"/>
    </location>
</feature>
<evidence type="ECO:0000256" key="15">
    <source>
        <dbReference type="ARBA" id="ARBA00023324"/>
    </source>
</evidence>
<dbReference type="SUPFAM" id="SSF48113">
    <property type="entry name" value="Heme-dependent peroxidases"/>
    <property type="match status" value="1"/>
</dbReference>
<evidence type="ECO:0000256" key="11">
    <source>
        <dbReference type="ARBA" id="ARBA00023002"/>
    </source>
</evidence>
<proteinExistence type="inferred from homology"/>
<dbReference type="InterPro" id="IPR033905">
    <property type="entry name" value="Secretory_peroxidase"/>
</dbReference>
<evidence type="ECO:0000256" key="18">
    <source>
        <dbReference type="PIRSR" id="PIRSR600823-3"/>
    </source>
</evidence>
<dbReference type="GO" id="GO:0046872">
    <property type="term" value="F:metal ion binding"/>
    <property type="evidence" value="ECO:0007669"/>
    <property type="project" value="UniProtKB-UniRule"/>
</dbReference>
<keyword evidence="5 21" id="KW-0964">Secreted</keyword>
<protein>
    <recommendedName>
        <fullName evidence="4 21">Peroxidase</fullName>
        <ecNumber evidence="4 21">1.11.1.7</ecNumber>
    </recommendedName>
</protein>
<keyword evidence="12 18" id="KW-0408">Iron</keyword>
<comment type="similarity">
    <text evidence="21">Belongs to the peroxidase family. Classical plant (class III) peroxidase subfamily.</text>
</comment>
<evidence type="ECO:0000256" key="6">
    <source>
        <dbReference type="ARBA" id="ARBA00022559"/>
    </source>
</evidence>
<evidence type="ECO:0000256" key="21">
    <source>
        <dbReference type="RuleBase" id="RU362060"/>
    </source>
</evidence>
<dbReference type="PROSITE" id="PS00436">
    <property type="entry name" value="PEROXIDASE_2"/>
    <property type="match status" value="1"/>
</dbReference>
<dbReference type="Gene3D" id="1.10.420.10">
    <property type="entry name" value="Peroxidase, domain 2"/>
    <property type="match status" value="1"/>
</dbReference>
<feature type="binding site" evidence="18">
    <location>
        <position position="250"/>
    </location>
    <ligand>
        <name>Ca(2+)</name>
        <dbReference type="ChEBI" id="CHEBI:29108"/>
        <label>2</label>
    </ligand>
</feature>
<dbReference type="GO" id="GO:0005576">
    <property type="term" value="C:extracellular region"/>
    <property type="evidence" value="ECO:0007669"/>
    <property type="project" value="UniProtKB-SubCell"/>
</dbReference>
<dbReference type="HOGENOM" id="CLU_010543_0_3_1"/>
<keyword evidence="13 20" id="KW-1015">Disulfide bond</keyword>
<keyword evidence="14" id="KW-0873">Pyrrolidone carboxylic acid</keyword>
<comment type="cofactor">
    <cofactor evidence="18 21">
        <name>heme b</name>
        <dbReference type="ChEBI" id="CHEBI:60344"/>
    </cofactor>
    <text evidence="18 21">Binds 1 heme b (iron(II)-protoporphyrin IX) group per subunit.</text>
</comment>
<dbReference type="CDD" id="cd00693">
    <property type="entry name" value="secretory_peroxidase"/>
    <property type="match status" value="1"/>
</dbReference>
<keyword evidence="11 21" id="KW-0560">Oxidoreductase</keyword>
<sequence length="383" mass="41325">MAIITRVATAALMVAAAVLLGLAGVGHAQLQNGFYKGKCGANDVEAVVQGIVRARFARDAPIVAYLLRMQFHECAVNGCDGGLLIDGPGTEKAASPNLSVKGYDLIADIKAELERRCPGVVSCSDIQILATRDAVALAGGQPYAVRTGRRDRRQSRASDVVLPAPDSTAAQSVAFFRKLGLGEFDTVLLLGAHTVGATHCGVIKDSRLYKYGGRAGATDPALDPYYAFVYKTWVCPNAAASDGNVVFLDDQWSALRVDSNYYKQLQRRRGVLPCDQNLYGDGASTKWIVNLLANNSDLFPSLFPQALIKLGEVNVLAGAQGEIRKDMYSQCGKDGVAVPRIRHAGERDRSRASNMRERSGSCVIPLIFPTHLLPFSRTRFSNY</sequence>
<evidence type="ECO:0000256" key="17">
    <source>
        <dbReference type="PIRSR" id="PIRSR600823-2"/>
    </source>
</evidence>
<feature type="disulfide bond" evidence="20">
    <location>
        <begin position="74"/>
        <end position="79"/>
    </location>
</feature>
<feature type="domain" description="Plant heme peroxidase family profile" evidence="22">
    <location>
        <begin position="29"/>
        <end position="326"/>
    </location>
</feature>
<dbReference type="InterPro" id="IPR002016">
    <property type="entry name" value="Haem_peroxidase"/>
</dbReference>
<comment type="cofactor">
    <cofactor evidence="18 21">
        <name>Ca(2+)</name>
        <dbReference type="ChEBI" id="CHEBI:29108"/>
    </cofactor>
    <text evidence="18 21">Binds 2 calcium ions per subunit.</text>
</comment>
<evidence type="ECO:0000256" key="10">
    <source>
        <dbReference type="ARBA" id="ARBA00022837"/>
    </source>
</evidence>
<evidence type="ECO:0000256" key="12">
    <source>
        <dbReference type="ARBA" id="ARBA00023004"/>
    </source>
</evidence>
<evidence type="ECO:0000313" key="24">
    <source>
        <dbReference type="Proteomes" id="UP000007306"/>
    </source>
</evidence>
<dbReference type="PRINTS" id="PR00458">
    <property type="entry name" value="PEROXIDASE"/>
</dbReference>
<evidence type="ECO:0000256" key="3">
    <source>
        <dbReference type="ARBA" id="ARBA00006873"/>
    </source>
</evidence>
<evidence type="ECO:0000256" key="4">
    <source>
        <dbReference type="ARBA" id="ARBA00012313"/>
    </source>
</evidence>
<feature type="binding site" description="axial binding residue" evidence="18">
    <location>
        <position position="193"/>
    </location>
    <ligand>
        <name>heme b</name>
        <dbReference type="ChEBI" id="CHEBI:60344"/>
    </ligand>
    <ligandPart>
        <name>Fe</name>
        <dbReference type="ChEBI" id="CHEBI:18248"/>
    </ligandPart>
</feature>
<evidence type="ECO:0000256" key="9">
    <source>
        <dbReference type="ARBA" id="ARBA00022729"/>
    </source>
</evidence>
<comment type="subcellular location">
    <subcellularLocation>
        <location evidence="21">Secreted</location>
    </subcellularLocation>
</comment>
<feature type="binding site" evidence="18">
    <location>
        <position position="80"/>
    </location>
    <ligand>
        <name>Ca(2+)</name>
        <dbReference type="ChEBI" id="CHEBI:29108"/>
        <label>1</label>
    </ligand>
</feature>
<dbReference type="STRING" id="4538.I1QMW9"/>
<feature type="active site" description="Proton acceptor" evidence="16">
    <location>
        <position position="72"/>
    </location>
</feature>
<feature type="disulfide bond" evidence="20">
    <location>
        <begin position="200"/>
        <end position="235"/>
    </location>
</feature>
<dbReference type="Gene3D" id="1.10.520.10">
    <property type="match status" value="1"/>
</dbReference>
<keyword evidence="15 21" id="KW-0376">Hydrogen peroxide</keyword>
<feature type="disulfide bond" evidence="20">
    <location>
        <begin position="39"/>
        <end position="117"/>
    </location>
</feature>
<dbReference type="Proteomes" id="UP000007306">
    <property type="component" value="Chromosome 9"/>
</dbReference>
<dbReference type="PROSITE" id="PS50873">
    <property type="entry name" value="PEROXIDASE_4"/>
    <property type="match status" value="1"/>
</dbReference>
<keyword evidence="24" id="KW-1185">Reference proteome</keyword>
<dbReference type="PANTHER" id="PTHR31517:SF59">
    <property type="entry name" value="PEROXIDASE"/>
    <property type="match status" value="1"/>
</dbReference>
<organism evidence="23 24">
    <name type="scientific">Oryza glaberrima</name>
    <name type="common">African rice</name>
    <dbReference type="NCBI Taxonomy" id="4538"/>
    <lineage>
        <taxon>Eukaryota</taxon>
        <taxon>Viridiplantae</taxon>
        <taxon>Streptophyta</taxon>
        <taxon>Embryophyta</taxon>
        <taxon>Tracheophyta</taxon>
        <taxon>Spermatophyta</taxon>
        <taxon>Magnoliopsida</taxon>
        <taxon>Liliopsida</taxon>
        <taxon>Poales</taxon>
        <taxon>Poaceae</taxon>
        <taxon>BOP clade</taxon>
        <taxon>Oryzoideae</taxon>
        <taxon>Oryzeae</taxon>
        <taxon>Oryzinae</taxon>
        <taxon>Oryza</taxon>
    </lineage>
</organism>
<feature type="binding site" evidence="18">
    <location>
        <position position="76"/>
    </location>
    <ligand>
        <name>Ca(2+)</name>
        <dbReference type="ChEBI" id="CHEBI:29108"/>
        <label>1</label>
    </ligand>
</feature>
<dbReference type="AlphaFoldDB" id="I1QMW9"/>
<dbReference type="PROSITE" id="PS00435">
    <property type="entry name" value="PEROXIDASE_1"/>
    <property type="match status" value="1"/>
</dbReference>
<feature type="binding site" evidence="18">
    <location>
        <position position="78"/>
    </location>
    <ligand>
        <name>Ca(2+)</name>
        <dbReference type="ChEBI" id="CHEBI:29108"/>
        <label>1</label>
    </ligand>
</feature>
<dbReference type="Pfam" id="PF00141">
    <property type="entry name" value="peroxidase"/>
    <property type="match status" value="1"/>
</dbReference>
<evidence type="ECO:0000313" key="23">
    <source>
        <dbReference type="EnsemblPlants" id="ORGLA09G0039800.1"/>
    </source>
</evidence>
<evidence type="ECO:0000256" key="13">
    <source>
        <dbReference type="ARBA" id="ARBA00023157"/>
    </source>
</evidence>
<dbReference type="InterPro" id="IPR019793">
    <property type="entry name" value="Peroxidases_heam-ligand_BS"/>
</dbReference>
<accession>I1QMW9</accession>
<dbReference type="InterPro" id="IPR010255">
    <property type="entry name" value="Haem_peroxidase_sf"/>
</dbReference>
<dbReference type="eggNOG" id="ENOG502QPI1">
    <property type="taxonomic scope" value="Eukaryota"/>
</dbReference>
<dbReference type="OMA" id="NMRERSG"/>
<dbReference type="GO" id="GO:0020037">
    <property type="term" value="F:heme binding"/>
    <property type="evidence" value="ECO:0007669"/>
    <property type="project" value="UniProtKB-UniRule"/>
</dbReference>
<evidence type="ECO:0000256" key="20">
    <source>
        <dbReference type="PIRSR" id="PIRSR600823-5"/>
    </source>
</evidence>
<dbReference type="EC" id="1.11.1.7" evidence="4 21"/>
<dbReference type="InterPro" id="IPR019794">
    <property type="entry name" value="Peroxidases_AS"/>
</dbReference>
<name>I1QMW9_ORYGL</name>
<dbReference type="GO" id="GO:0042744">
    <property type="term" value="P:hydrogen peroxide catabolic process"/>
    <property type="evidence" value="ECO:0007669"/>
    <property type="project" value="UniProtKB-KW"/>
</dbReference>
<dbReference type="PRINTS" id="PR00461">
    <property type="entry name" value="PLPEROXIDASE"/>
</dbReference>
<dbReference type="Gramene" id="ORGLA09G0039800.1">
    <property type="protein sequence ID" value="ORGLA09G0039800.1"/>
    <property type="gene ID" value="ORGLA09G0039800"/>
</dbReference>
<evidence type="ECO:0000256" key="7">
    <source>
        <dbReference type="ARBA" id="ARBA00022617"/>
    </source>
</evidence>
<feature type="binding site" evidence="18">
    <location>
        <position position="258"/>
    </location>
    <ligand>
        <name>Ca(2+)</name>
        <dbReference type="ChEBI" id="CHEBI:29108"/>
        <label>2</label>
    </ligand>
</feature>
<keyword evidence="6 21" id="KW-0575">Peroxidase</keyword>
<comment type="function">
    <text evidence="2">Removal of H(2)O(2), oxidation of toxic reductants, biosynthesis and degradation of lignin, suberization, auxin catabolism, response to environmental stresses such as wounding, pathogen attack and oxidative stress. These functions might be dependent on each isozyme/isoform in each plant tissue.</text>
</comment>
<dbReference type="EnsemblPlants" id="ORGLA09G0039800.1">
    <property type="protein sequence ID" value="ORGLA09G0039800.1"/>
    <property type="gene ID" value="ORGLA09G0039800"/>
</dbReference>
<dbReference type="PANTHER" id="PTHR31517">
    <property type="match status" value="1"/>
</dbReference>
<evidence type="ECO:0000256" key="16">
    <source>
        <dbReference type="PIRSR" id="PIRSR600823-1"/>
    </source>
</evidence>